<dbReference type="SUPFAM" id="SSF56752">
    <property type="entry name" value="D-aminoacid aminotransferase-like PLP-dependent enzymes"/>
    <property type="match status" value="1"/>
</dbReference>
<dbReference type="Gene3D" id="3.20.10.10">
    <property type="entry name" value="D-amino Acid Aminotransferase, subunit A, domain 2"/>
    <property type="match status" value="1"/>
</dbReference>
<protein>
    <recommendedName>
        <fullName evidence="3">Aminodeoxychorismate lyase</fullName>
    </recommendedName>
</protein>
<name>A0A4Z0WIK0_9GAMM</name>
<dbReference type="GO" id="GO:0003824">
    <property type="term" value="F:catalytic activity"/>
    <property type="evidence" value="ECO:0007669"/>
    <property type="project" value="InterPro"/>
</dbReference>
<dbReference type="Proteomes" id="UP000297475">
    <property type="component" value="Unassembled WGS sequence"/>
</dbReference>
<gene>
    <name evidence="1" type="ORF">E4656_04215</name>
</gene>
<dbReference type="RefSeq" id="WP_135481445.1">
    <property type="nucleotide sequence ID" value="NZ_SRMF01000001.1"/>
</dbReference>
<sequence>MTEPGLQLRLLDGQLQPSGVPSRAELLGQGLFETLYWNGSTFPLLMQHEHRLKQSAEWLGYDADQVWSAFCSQWAAHGKSACDGMQAMVRFQWTHQQTARGYGSSAGPAVTLWQVSQTTADPVQTLDRLVLAARPMPDNPGPPCKHSSRVDQVVAAREGGSDQLRCDQHGFLREGLSGNLVFWRHGHWYTPGLQRHGVAGTLLAWLCQHWADQDQPVLSGDFPPRILHSAEVVLLTNALGARVVNDFEGVRYNRAHPVLQTTLQTIRQLYS</sequence>
<dbReference type="EMBL" id="SRMF01000001">
    <property type="protein sequence ID" value="TGG95626.1"/>
    <property type="molecule type" value="Genomic_DNA"/>
</dbReference>
<dbReference type="InterPro" id="IPR043131">
    <property type="entry name" value="BCAT-like_N"/>
</dbReference>
<dbReference type="Gene3D" id="3.30.470.10">
    <property type="match status" value="1"/>
</dbReference>
<dbReference type="InterPro" id="IPR036038">
    <property type="entry name" value="Aminotransferase-like"/>
</dbReference>
<dbReference type="AlphaFoldDB" id="A0A4Z0WIK0"/>
<dbReference type="Pfam" id="PF01063">
    <property type="entry name" value="Aminotran_4"/>
    <property type="match status" value="1"/>
</dbReference>
<dbReference type="OrthoDB" id="9805628at2"/>
<evidence type="ECO:0000313" key="2">
    <source>
        <dbReference type="Proteomes" id="UP000297475"/>
    </source>
</evidence>
<reference evidence="1 2" key="1">
    <citation type="submission" date="2019-04" db="EMBL/GenBank/DDBJ databases">
        <title>Natronospirillum operosus gen. nov., sp. nov., a haloalkaliphilic satellite isolated from decaying biomass of laboratory culture of cyanobacterium Geitlerinema sp. and proposal of Natronospirillaceae fam. nov. and Saccharospirillaceae fam. nov.</title>
        <authorList>
            <person name="Kevbrin V."/>
            <person name="Boltyanskaya Y."/>
            <person name="Koziaeva V."/>
            <person name="Grouzdev D.S."/>
            <person name="Park M."/>
            <person name="Cho J."/>
        </authorList>
    </citation>
    <scope>NUCLEOTIDE SEQUENCE [LARGE SCALE GENOMIC DNA]</scope>
    <source>
        <strain evidence="1 2">G-116</strain>
    </source>
</reference>
<dbReference type="InterPro" id="IPR001544">
    <property type="entry name" value="Aminotrans_IV"/>
</dbReference>
<keyword evidence="2" id="KW-1185">Reference proteome</keyword>
<evidence type="ECO:0008006" key="3">
    <source>
        <dbReference type="Google" id="ProtNLM"/>
    </source>
</evidence>
<organism evidence="1 2">
    <name type="scientific">Natronospirillum operosum</name>
    <dbReference type="NCBI Taxonomy" id="2759953"/>
    <lineage>
        <taxon>Bacteria</taxon>
        <taxon>Pseudomonadati</taxon>
        <taxon>Pseudomonadota</taxon>
        <taxon>Gammaproteobacteria</taxon>
        <taxon>Oceanospirillales</taxon>
        <taxon>Natronospirillaceae</taxon>
        <taxon>Natronospirillum</taxon>
    </lineage>
</organism>
<accession>A0A4Z0WIK0</accession>
<evidence type="ECO:0000313" key="1">
    <source>
        <dbReference type="EMBL" id="TGG95626.1"/>
    </source>
</evidence>
<comment type="caution">
    <text evidence="1">The sequence shown here is derived from an EMBL/GenBank/DDBJ whole genome shotgun (WGS) entry which is preliminary data.</text>
</comment>
<dbReference type="InterPro" id="IPR043132">
    <property type="entry name" value="BCAT-like_C"/>
</dbReference>
<proteinExistence type="predicted"/>